<dbReference type="AlphaFoldDB" id="A0A507CLR2"/>
<keyword evidence="3" id="KW-1185">Reference proteome</keyword>
<dbReference type="EMBL" id="QEAM01000433">
    <property type="protein sequence ID" value="TPX39928.1"/>
    <property type="molecule type" value="Genomic_DNA"/>
</dbReference>
<dbReference type="Proteomes" id="UP000320475">
    <property type="component" value="Unassembled WGS sequence"/>
</dbReference>
<name>A0A507CLR2_9FUNG</name>
<dbReference type="Proteomes" id="UP000317494">
    <property type="component" value="Unassembled WGS sequence"/>
</dbReference>
<gene>
    <name evidence="2" type="ORF">SeLEV6574_g06918</name>
    <name evidence="1" type="ORF">SeMB42_g06436</name>
</gene>
<evidence type="ECO:0000313" key="1">
    <source>
        <dbReference type="EMBL" id="TPX39153.1"/>
    </source>
</evidence>
<evidence type="ECO:0000313" key="2">
    <source>
        <dbReference type="EMBL" id="TPX39928.1"/>
    </source>
</evidence>
<dbReference type="VEuPathDB" id="FungiDB:SeMB42_g06436"/>
<protein>
    <submittedName>
        <fullName evidence="1">Uncharacterized protein</fullName>
    </submittedName>
</protein>
<organism evidence="1 3">
    <name type="scientific">Synchytrium endobioticum</name>
    <dbReference type="NCBI Taxonomy" id="286115"/>
    <lineage>
        <taxon>Eukaryota</taxon>
        <taxon>Fungi</taxon>
        <taxon>Fungi incertae sedis</taxon>
        <taxon>Chytridiomycota</taxon>
        <taxon>Chytridiomycota incertae sedis</taxon>
        <taxon>Chytridiomycetes</taxon>
        <taxon>Synchytriales</taxon>
        <taxon>Synchytriaceae</taxon>
        <taxon>Synchytrium</taxon>
    </lineage>
</organism>
<sequence>MGNYYLNPDGHPSTLSPKATALLKALLSQSPQALHETLDALFRRFTPSGRSDALHLLLISDPSVNPQAILNDMGALSDAAIEAGLSSLRYRTISAPYLRPSTVAHLADRVQADIYRDLIHEMTSVGHNHQPTDLIVYTTSPSPTLTLSPILSTFRQSSSS</sequence>
<reference evidence="3 4" key="1">
    <citation type="journal article" date="2019" name="Sci. Rep.">
        <title>Comparative genomics of chytrid fungi reveal insights into the obligate biotrophic and pathogenic lifestyle of Synchytrium endobioticum.</title>
        <authorList>
            <person name="van de Vossenberg B.T.L.H."/>
            <person name="Warris S."/>
            <person name="Nguyen H.D.T."/>
            <person name="van Gent-Pelzer M.P.E."/>
            <person name="Joly D.L."/>
            <person name="van de Geest H.C."/>
            <person name="Bonants P.J.M."/>
            <person name="Smith D.S."/>
            <person name="Levesque C.A."/>
            <person name="van der Lee T.A.J."/>
        </authorList>
    </citation>
    <scope>NUCLEOTIDE SEQUENCE [LARGE SCALE GENOMIC DNA]</scope>
    <source>
        <strain evidence="2 4">LEV6574</strain>
        <strain evidence="1 3">MB42</strain>
    </source>
</reference>
<dbReference type="EMBL" id="QEAN01000363">
    <property type="protein sequence ID" value="TPX39153.1"/>
    <property type="molecule type" value="Genomic_DNA"/>
</dbReference>
<proteinExistence type="predicted"/>
<comment type="caution">
    <text evidence="1">The sequence shown here is derived from an EMBL/GenBank/DDBJ whole genome shotgun (WGS) entry which is preliminary data.</text>
</comment>
<evidence type="ECO:0000313" key="4">
    <source>
        <dbReference type="Proteomes" id="UP000320475"/>
    </source>
</evidence>
<evidence type="ECO:0000313" key="3">
    <source>
        <dbReference type="Proteomes" id="UP000317494"/>
    </source>
</evidence>
<accession>A0A507CLR2</accession>